<feature type="signal peptide" evidence="2">
    <location>
        <begin position="1"/>
        <end position="25"/>
    </location>
</feature>
<feature type="compositionally biased region" description="Low complexity" evidence="1">
    <location>
        <begin position="69"/>
        <end position="136"/>
    </location>
</feature>
<proteinExistence type="evidence at transcript level"/>
<feature type="region of interest" description="Disordered" evidence="1">
    <location>
        <begin position="69"/>
        <end position="141"/>
    </location>
</feature>
<evidence type="ECO:0000256" key="1">
    <source>
        <dbReference type="SAM" id="MobiDB-lite"/>
    </source>
</evidence>
<name>W8BR35_CERCA</name>
<evidence type="ECO:0000313" key="3">
    <source>
        <dbReference type="EMBL" id="JAC01518.1"/>
    </source>
</evidence>
<sequence>MQQISSTRKITGFLLLACIIQACYSATVTSSFSASSGTLMCYVCENCAKITKQTPLAACDAEFFDKDSSTTMETTTDPPATSPTTTTEVTTTTTDANTTTTTTVSTQATTTGTTGTTEEPVPTAPTVGPLPTTTAMPTPPNVGTISTDLAIADVREANNNTEDANVSLALPLVSEDYTYHCYSVQKDVNGSVSVERGCTRVTTLESVCGHLTALNNGTKLEKCVPCTNSACNGSSALAVSVATLAFAMIAVLLSRH</sequence>
<dbReference type="AlphaFoldDB" id="W8BR35"/>
<accession>W8BR35</accession>
<keyword evidence="2" id="KW-0732">Signal</keyword>
<reference evidence="3" key="2">
    <citation type="journal article" date="2014" name="BMC Genomics">
        <title>A genomic perspective to assessing quality of mass-reared SIT flies used in Mediterranean fruit fly (Ceratitis capitata) eradication in California.</title>
        <authorList>
            <person name="Calla B."/>
            <person name="Hall B."/>
            <person name="Hou S."/>
            <person name="Geib S.M."/>
        </authorList>
    </citation>
    <scope>NUCLEOTIDE SEQUENCE</scope>
</reference>
<evidence type="ECO:0000256" key="2">
    <source>
        <dbReference type="SAM" id="SignalP"/>
    </source>
</evidence>
<feature type="chain" id="PRO_5004906675" evidence="2">
    <location>
        <begin position="26"/>
        <end position="256"/>
    </location>
</feature>
<organism evidence="3">
    <name type="scientific">Ceratitis capitata</name>
    <name type="common">Mediterranean fruit fly</name>
    <name type="synonym">Tephritis capitata</name>
    <dbReference type="NCBI Taxonomy" id="7213"/>
    <lineage>
        <taxon>Eukaryota</taxon>
        <taxon>Metazoa</taxon>
        <taxon>Ecdysozoa</taxon>
        <taxon>Arthropoda</taxon>
        <taxon>Hexapoda</taxon>
        <taxon>Insecta</taxon>
        <taxon>Pterygota</taxon>
        <taxon>Neoptera</taxon>
        <taxon>Endopterygota</taxon>
        <taxon>Diptera</taxon>
        <taxon>Brachycera</taxon>
        <taxon>Muscomorpha</taxon>
        <taxon>Tephritoidea</taxon>
        <taxon>Tephritidae</taxon>
        <taxon>Ceratitis</taxon>
        <taxon>Ceratitis</taxon>
    </lineage>
</organism>
<dbReference type="EMBL" id="GAMC01005038">
    <property type="protein sequence ID" value="JAC01518.1"/>
    <property type="molecule type" value="mRNA"/>
</dbReference>
<reference evidence="3" key="1">
    <citation type="submission" date="2013-07" db="EMBL/GenBank/DDBJ databases">
        <authorList>
            <person name="Geib S."/>
        </authorList>
    </citation>
    <scope>NUCLEOTIDE SEQUENCE</scope>
</reference>
<protein>
    <submittedName>
        <fullName evidence="3">Uncharacterized protein</fullName>
    </submittedName>
</protein>